<reference evidence="1" key="1">
    <citation type="submission" date="2022-04" db="EMBL/GenBank/DDBJ databases">
        <title>Genome of the entomopathogenic fungus Entomophthora muscae.</title>
        <authorList>
            <person name="Elya C."/>
            <person name="Lovett B.R."/>
            <person name="Lee E."/>
            <person name="Macias A.M."/>
            <person name="Hajek A.E."/>
            <person name="De Bivort B.L."/>
            <person name="Kasson M.T."/>
            <person name="De Fine Licht H.H."/>
            <person name="Stajich J.E."/>
        </authorList>
    </citation>
    <scope>NUCLEOTIDE SEQUENCE</scope>
    <source>
        <strain evidence="1">Berkeley</strain>
    </source>
</reference>
<accession>A0ACC2SS96</accession>
<keyword evidence="2" id="KW-1185">Reference proteome</keyword>
<sequence length="560" mass="62700">MKLLYLLVFAAKFNSGENYDLTILHTNDVHSRYDQINLKGKDCNPKAEACYGGLARLKTKIDEYRRNYPNTLLFDAGDQFQGSMFYIYYRGNASLKAMNHLLYNVSTLGNHEFDDGPMNLGRIVKDYKFPVVSSNIEIPEEYKNLREKVVKSHVFEKYKLGVVGYIFSKAQIEANLKKVRTEDPIQAVQREIKKLNAKGIKRIIAVSHAGYLNDVKLAENVKGLSLIIGGHTHSYLGPKGSKFREKPSEGEYPTEVTNLDGKTTYIVQAHEWAYLLGHIDISYGTDGYLSKIRGQTILLNSSVPVDKATNAMVKDIRKESDKFMYTIIGNTNSSLVLDDCQLGECNLGSYIADAMLKYHPTSDFALINTGAIQDSIRVGDITRGDVCSVLPIETAMVQINQTGQQIRDLLQRAIRKIDKNGNEQMGVQVSGIQFTYNSEKIMGKVQVLDQSTQAYRPIELGRNYTIATLSYVAIGGDNFVVPQLSEFEFLDSVETFVMKHIQSQGQLQLPTKNRIVKVDDISSPIPALVLSQVSSPAKSKIFGIENINTHSPDLVTYQVQ</sequence>
<evidence type="ECO:0000313" key="1">
    <source>
        <dbReference type="EMBL" id="KAJ9065158.1"/>
    </source>
</evidence>
<gene>
    <name evidence="1" type="ORF">DSO57_1022677</name>
</gene>
<dbReference type="Proteomes" id="UP001165960">
    <property type="component" value="Unassembled WGS sequence"/>
</dbReference>
<proteinExistence type="predicted"/>
<comment type="caution">
    <text evidence="1">The sequence shown here is derived from an EMBL/GenBank/DDBJ whole genome shotgun (WGS) entry which is preliminary data.</text>
</comment>
<dbReference type="EMBL" id="QTSX02004375">
    <property type="protein sequence ID" value="KAJ9065158.1"/>
    <property type="molecule type" value="Genomic_DNA"/>
</dbReference>
<organism evidence="1 2">
    <name type="scientific">Entomophthora muscae</name>
    <dbReference type="NCBI Taxonomy" id="34485"/>
    <lineage>
        <taxon>Eukaryota</taxon>
        <taxon>Fungi</taxon>
        <taxon>Fungi incertae sedis</taxon>
        <taxon>Zoopagomycota</taxon>
        <taxon>Entomophthoromycotina</taxon>
        <taxon>Entomophthoromycetes</taxon>
        <taxon>Entomophthorales</taxon>
        <taxon>Entomophthoraceae</taxon>
        <taxon>Entomophthora</taxon>
    </lineage>
</organism>
<name>A0ACC2SS96_9FUNG</name>
<evidence type="ECO:0000313" key="2">
    <source>
        <dbReference type="Proteomes" id="UP001165960"/>
    </source>
</evidence>
<protein>
    <submittedName>
        <fullName evidence="1">Uncharacterized protein</fullName>
    </submittedName>
</protein>